<dbReference type="Proteomes" id="UP000663823">
    <property type="component" value="Unassembled WGS sequence"/>
</dbReference>
<dbReference type="EMBL" id="CAJOBE010002609">
    <property type="protein sequence ID" value="CAF3832995.1"/>
    <property type="molecule type" value="Genomic_DNA"/>
</dbReference>
<dbReference type="EMBL" id="CAJOBD010001659">
    <property type="protein sequence ID" value="CAF3821165.1"/>
    <property type="molecule type" value="Genomic_DNA"/>
</dbReference>
<accession>A0A814S8I6</accession>
<dbReference type="Proteomes" id="UP000663864">
    <property type="component" value="Unassembled WGS sequence"/>
</dbReference>
<dbReference type="EMBL" id="CAJNOH010000794">
    <property type="protein sequence ID" value="CAF1125152.1"/>
    <property type="molecule type" value="Genomic_DNA"/>
</dbReference>
<evidence type="ECO:0000256" key="3">
    <source>
        <dbReference type="SAM" id="MobiDB-lite"/>
    </source>
</evidence>
<feature type="region of interest" description="Disordered" evidence="3">
    <location>
        <begin position="1"/>
        <end position="21"/>
    </location>
</feature>
<dbReference type="EMBL" id="CAJNOU010001061">
    <property type="protein sequence ID" value="CAF1143653.1"/>
    <property type="molecule type" value="Genomic_DNA"/>
</dbReference>
<evidence type="ECO:0000313" key="12">
    <source>
        <dbReference type="Proteomes" id="UP000663870"/>
    </source>
</evidence>
<evidence type="ECO:0000313" key="10">
    <source>
        <dbReference type="EMBL" id="CAF3832995.1"/>
    </source>
</evidence>
<evidence type="ECO:0000313" key="9">
    <source>
        <dbReference type="EMBL" id="CAF3821165.1"/>
    </source>
</evidence>
<protein>
    <recommendedName>
        <fullName evidence="2">Cilia- and flagella-associated protein HOATZ</fullName>
    </recommendedName>
</protein>
<sequence>MKEWHNSYDRMNSPSSTVHEIDTRKSTALTVFDGSREDESKLAKQFWNSVVLIPPVESTLVCKEIKQRTRTQTLNDGTMKPRFSTTIAKTKNEKSMKDKMYDEVIAFQNVEDEAKQIKAIGKRHQQVRQLFCKQAKANRTKKEQWVIPQFNNYLINIHNQGTTMIFPTETDEKDFDDDERQLVCFLPD</sequence>
<evidence type="ECO:0000256" key="1">
    <source>
        <dbReference type="ARBA" id="ARBA00023451"/>
    </source>
</evidence>
<reference evidence="6" key="1">
    <citation type="submission" date="2021-02" db="EMBL/GenBank/DDBJ databases">
        <authorList>
            <person name="Nowell W R."/>
        </authorList>
    </citation>
    <scope>NUCLEOTIDE SEQUENCE</scope>
</reference>
<dbReference type="Pfam" id="PF17664">
    <property type="entry name" value="HOATZ-like"/>
    <property type="match status" value="1"/>
</dbReference>
<evidence type="ECO:0000313" key="6">
    <source>
        <dbReference type="EMBL" id="CAF1143653.1"/>
    </source>
</evidence>
<dbReference type="AlphaFoldDB" id="A0A814S8I6"/>
<evidence type="ECO:0000313" key="4">
    <source>
        <dbReference type="EMBL" id="CAF1092805.1"/>
    </source>
</evidence>
<dbReference type="EMBL" id="CAJNOL010001366">
    <property type="protein sequence ID" value="CAF1345008.1"/>
    <property type="molecule type" value="Genomic_DNA"/>
</dbReference>
<feature type="compositionally biased region" description="Polar residues" evidence="3">
    <location>
        <begin position="9"/>
        <end position="18"/>
    </location>
</feature>
<dbReference type="EMBL" id="CAJOAX010004901">
    <property type="protein sequence ID" value="CAF3926481.1"/>
    <property type="molecule type" value="Genomic_DNA"/>
</dbReference>
<dbReference type="InterPro" id="IPR040681">
    <property type="entry name" value="HOATZ-like"/>
</dbReference>
<organism evidence="6 13">
    <name type="scientific">Rotaria sordida</name>
    <dbReference type="NCBI Taxonomy" id="392033"/>
    <lineage>
        <taxon>Eukaryota</taxon>
        <taxon>Metazoa</taxon>
        <taxon>Spiralia</taxon>
        <taxon>Gnathifera</taxon>
        <taxon>Rotifera</taxon>
        <taxon>Eurotatoria</taxon>
        <taxon>Bdelloidea</taxon>
        <taxon>Philodinida</taxon>
        <taxon>Philodinidae</taxon>
        <taxon>Rotaria</taxon>
    </lineage>
</organism>
<dbReference type="PANTHER" id="PTHR47231">
    <property type="entry name" value="UPF0722 PROTEIN C11ORF88"/>
    <property type="match status" value="1"/>
</dbReference>
<dbReference type="GO" id="GO:0060271">
    <property type="term" value="P:cilium assembly"/>
    <property type="evidence" value="ECO:0007669"/>
    <property type="project" value="InterPro"/>
</dbReference>
<evidence type="ECO:0000313" key="5">
    <source>
        <dbReference type="EMBL" id="CAF1125152.1"/>
    </source>
</evidence>
<name>A0A814S8I6_9BILA</name>
<dbReference type="Proteomes" id="UP000663836">
    <property type="component" value="Unassembled WGS sequence"/>
</dbReference>
<dbReference type="Proteomes" id="UP000663874">
    <property type="component" value="Unassembled WGS sequence"/>
</dbReference>
<dbReference type="OrthoDB" id="10004365at2759"/>
<dbReference type="Proteomes" id="UP000663870">
    <property type="component" value="Unassembled WGS sequence"/>
</dbReference>
<keyword evidence="12" id="KW-1185">Reference proteome</keyword>
<evidence type="ECO:0000313" key="11">
    <source>
        <dbReference type="EMBL" id="CAF3926481.1"/>
    </source>
</evidence>
<evidence type="ECO:0000313" key="7">
    <source>
        <dbReference type="EMBL" id="CAF1193666.1"/>
    </source>
</evidence>
<dbReference type="EMBL" id="CAJNOT010001402">
    <property type="protein sequence ID" value="CAF1193666.1"/>
    <property type="molecule type" value="Genomic_DNA"/>
</dbReference>
<gene>
    <name evidence="10" type="ORF">FNK824_LOCUS16868</name>
    <name evidence="9" type="ORF">JBS370_LOCUS16471</name>
    <name evidence="8" type="ORF">JXQ802_LOCUS31779</name>
    <name evidence="11" type="ORF">OTI717_LOCUS25110</name>
    <name evidence="5" type="ORF">PYM288_LOCUS20909</name>
    <name evidence="4" type="ORF">RFH988_LOCUS18896</name>
    <name evidence="6" type="ORF">SEV965_LOCUS18067</name>
    <name evidence="7" type="ORF">ZHD862_LOCUS22452</name>
</gene>
<comment type="caution">
    <text evidence="6">The sequence shown here is derived from an EMBL/GenBank/DDBJ whole genome shotgun (WGS) entry which is preliminary data.</text>
</comment>
<dbReference type="Proteomes" id="UP000663889">
    <property type="component" value="Unassembled WGS sequence"/>
</dbReference>
<evidence type="ECO:0000256" key="2">
    <source>
        <dbReference type="ARBA" id="ARBA00023657"/>
    </source>
</evidence>
<evidence type="ECO:0000313" key="8">
    <source>
        <dbReference type="EMBL" id="CAF1345008.1"/>
    </source>
</evidence>
<comment type="similarity">
    <text evidence="1">Belongs to the HOATZ family.</text>
</comment>
<proteinExistence type="inferred from homology"/>
<dbReference type="EMBL" id="CAJNOO010001084">
    <property type="protein sequence ID" value="CAF1092805.1"/>
    <property type="molecule type" value="Genomic_DNA"/>
</dbReference>
<dbReference type="Proteomes" id="UP000663854">
    <property type="component" value="Unassembled WGS sequence"/>
</dbReference>
<dbReference type="PANTHER" id="PTHR47231:SF1">
    <property type="entry name" value="CILIA- AND FLAGELLA-ASSOCIATED PROTEIN HOATZ"/>
    <property type="match status" value="1"/>
</dbReference>
<evidence type="ECO:0000313" key="13">
    <source>
        <dbReference type="Proteomes" id="UP000663889"/>
    </source>
</evidence>
<dbReference type="Proteomes" id="UP000663882">
    <property type="component" value="Unassembled WGS sequence"/>
</dbReference>